<keyword evidence="4" id="KW-1185">Reference proteome</keyword>
<dbReference type="Gene3D" id="3.20.20.100">
    <property type="entry name" value="NADP-dependent oxidoreductase domain"/>
    <property type="match status" value="1"/>
</dbReference>
<sequence length="290" mass="31460">MTSKTTTVAGTGTWRLGDLELTRIGYGAMRLAGPNAWGPPNDREEALAVLRTVVEAGITHIDTSDYYGPYVVNEIIREALHPYPADLCIATKVGARRTHARGWPAAVSRRELVQAVHDNLTRLDVPALDLVNLRMTRTLAAADIVEPFTVLAELRDQGLIRNLGVSNVGIEQVRAARKIAPVAAVQNHYNVASRRDDALVDWCAEQGIAYVPFYPLGGFRPLQVEALDRIARDLGLTARQTALAWLLQRSPSILLIPGTSSVAHLYENIAAAVELPGPALRTLNALGARG</sequence>
<gene>
    <name evidence="3" type="ORF">ACFP1B_03980</name>
</gene>
<dbReference type="RefSeq" id="WP_344513719.1">
    <property type="nucleotide sequence ID" value="NZ_BAAATU010000027.1"/>
</dbReference>
<dbReference type="Pfam" id="PF00248">
    <property type="entry name" value="Aldo_ket_red"/>
    <property type="match status" value="1"/>
</dbReference>
<dbReference type="PRINTS" id="PR00069">
    <property type="entry name" value="ALDKETRDTASE"/>
</dbReference>
<dbReference type="NCBIfam" id="NF007695">
    <property type="entry name" value="PRK10376.1"/>
    <property type="match status" value="1"/>
</dbReference>
<dbReference type="EMBL" id="JBHSPU010000003">
    <property type="protein sequence ID" value="MFC5912599.1"/>
    <property type="molecule type" value="Genomic_DNA"/>
</dbReference>
<dbReference type="InterPro" id="IPR036812">
    <property type="entry name" value="NAD(P)_OxRdtase_dom_sf"/>
</dbReference>
<feature type="domain" description="NADP-dependent oxidoreductase" evidence="2">
    <location>
        <begin position="23"/>
        <end position="274"/>
    </location>
</feature>
<dbReference type="InterPro" id="IPR020471">
    <property type="entry name" value="AKR"/>
</dbReference>
<evidence type="ECO:0000313" key="3">
    <source>
        <dbReference type="EMBL" id="MFC5912599.1"/>
    </source>
</evidence>
<evidence type="ECO:0000313" key="4">
    <source>
        <dbReference type="Proteomes" id="UP001596200"/>
    </source>
</evidence>
<evidence type="ECO:0000259" key="2">
    <source>
        <dbReference type="Pfam" id="PF00248"/>
    </source>
</evidence>
<dbReference type="PANTHER" id="PTHR43625:SF40">
    <property type="entry name" value="ALDO-KETO REDUCTASE YAKC [NADP(+)]"/>
    <property type="match status" value="1"/>
</dbReference>
<dbReference type="InterPro" id="IPR023210">
    <property type="entry name" value="NADP_OxRdtase_dom"/>
</dbReference>
<accession>A0ABW1GCY4</accession>
<evidence type="ECO:0000256" key="1">
    <source>
        <dbReference type="ARBA" id="ARBA00023002"/>
    </source>
</evidence>
<comment type="caution">
    <text evidence="3">The sequence shown here is derived from an EMBL/GenBank/DDBJ whole genome shotgun (WGS) entry which is preliminary data.</text>
</comment>
<dbReference type="Proteomes" id="UP001596200">
    <property type="component" value="Unassembled WGS sequence"/>
</dbReference>
<dbReference type="SUPFAM" id="SSF51430">
    <property type="entry name" value="NAD(P)-linked oxidoreductase"/>
    <property type="match status" value="1"/>
</dbReference>
<dbReference type="InterPro" id="IPR050791">
    <property type="entry name" value="Aldo-Keto_reductase"/>
</dbReference>
<keyword evidence="1" id="KW-0560">Oxidoreductase</keyword>
<proteinExistence type="predicted"/>
<protein>
    <submittedName>
        <fullName evidence="3">Oxidoreductase</fullName>
    </submittedName>
</protein>
<dbReference type="PANTHER" id="PTHR43625">
    <property type="entry name" value="AFLATOXIN B1 ALDEHYDE REDUCTASE"/>
    <property type="match status" value="1"/>
</dbReference>
<dbReference type="CDD" id="cd19088">
    <property type="entry name" value="AKR_AKR13B1"/>
    <property type="match status" value="1"/>
</dbReference>
<organism evidence="3 4">
    <name type="scientific">Streptomyces pulveraceus</name>
    <dbReference type="NCBI Taxonomy" id="68258"/>
    <lineage>
        <taxon>Bacteria</taxon>
        <taxon>Bacillati</taxon>
        <taxon>Actinomycetota</taxon>
        <taxon>Actinomycetes</taxon>
        <taxon>Kitasatosporales</taxon>
        <taxon>Streptomycetaceae</taxon>
        <taxon>Streptomyces</taxon>
    </lineage>
</organism>
<reference evidence="4" key="1">
    <citation type="journal article" date="2019" name="Int. J. Syst. Evol. Microbiol.">
        <title>The Global Catalogue of Microorganisms (GCM) 10K type strain sequencing project: providing services to taxonomists for standard genome sequencing and annotation.</title>
        <authorList>
            <consortium name="The Broad Institute Genomics Platform"/>
            <consortium name="The Broad Institute Genome Sequencing Center for Infectious Disease"/>
            <person name="Wu L."/>
            <person name="Ma J."/>
        </authorList>
    </citation>
    <scope>NUCLEOTIDE SEQUENCE [LARGE SCALE GENOMIC DNA]</scope>
    <source>
        <strain evidence="4">JCM 4147</strain>
    </source>
</reference>
<name>A0ABW1GCY4_9ACTN</name>